<proteinExistence type="predicted"/>
<dbReference type="Proteomes" id="UP001525857">
    <property type="component" value="Unassembled WGS sequence"/>
</dbReference>
<evidence type="ECO:0000259" key="1">
    <source>
        <dbReference type="Pfam" id="PF04443"/>
    </source>
</evidence>
<dbReference type="InterPro" id="IPR007534">
    <property type="entry name" value="LuxE"/>
</dbReference>
<organism evidence="2 3">
    <name type="scientific">Leuconostoc holzapfelii</name>
    <dbReference type="NCBI Taxonomy" id="434464"/>
    <lineage>
        <taxon>Bacteria</taxon>
        <taxon>Bacillati</taxon>
        <taxon>Bacillota</taxon>
        <taxon>Bacilli</taxon>
        <taxon>Lactobacillales</taxon>
        <taxon>Lactobacillaceae</taxon>
        <taxon>Leuconostoc</taxon>
    </lineage>
</organism>
<name>A0ABT2NWR9_9LACO</name>
<evidence type="ECO:0000313" key="3">
    <source>
        <dbReference type="Proteomes" id="UP001525857"/>
    </source>
</evidence>
<dbReference type="RefSeq" id="WP_261657353.1">
    <property type="nucleotide sequence ID" value="NZ_QVOV01000008.1"/>
</dbReference>
<comment type="caution">
    <text evidence="2">The sequence shown here is derived from an EMBL/GenBank/DDBJ whole genome shotgun (WGS) entry which is preliminary data.</text>
</comment>
<dbReference type="SUPFAM" id="SSF56801">
    <property type="entry name" value="Acetyl-CoA synthetase-like"/>
    <property type="match status" value="1"/>
</dbReference>
<sequence>MTQPKNSLPDRIISFIKSDQSSQEDLEVAFNQLTCDIFAYQFAKNQPYRLLAQQQRRTPMTIKHWQDVPRMPIQAFKQMTLSTEDISQSADIFYSSGTTDPVHKSQHYLSRLDVWETAMKQGFKQYVMGKRQKITILSLFPDQVANPHSSLSRYINTAIATFGTPDSQVLFRDGAIAMAALKGALDHARTTHQPVLLIGASFSYVHLLDALATSDQRYPLPEGSIVFDTGGFKGQARTISMTTLYTQLSEFFNVPRAHIINMFGMTEISSQCYDGNLLLDNDEQPFTFDKVVPAWVRIQILDATDLKPATKGEPGILAYYDLANWDTCLAILTEDLAVETDVGFQLIGRVNGAAARGCSIAVDELMKSQALGERS</sequence>
<dbReference type="Gene3D" id="3.40.50.12780">
    <property type="entry name" value="N-terminal domain of ligase-like"/>
    <property type="match status" value="1"/>
</dbReference>
<dbReference type="InterPro" id="IPR042099">
    <property type="entry name" value="ANL_N_sf"/>
</dbReference>
<accession>A0ABT2NWR9</accession>
<gene>
    <name evidence="2" type="ORF">D0501_06955</name>
</gene>
<dbReference type="Pfam" id="PF04443">
    <property type="entry name" value="LuxE"/>
    <property type="match status" value="1"/>
</dbReference>
<dbReference type="EMBL" id="QVOV01000008">
    <property type="protein sequence ID" value="MCT8389810.1"/>
    <property type="molecule type" value="Genomic_DNA"/>
</dbReference>
<feature type="domain" description="Acyl-protein synthetase LuxE" evidence="1">
    <location>
        <begin position="21"/>
        <end position="364"/>
    </location>
</feature>
<protein>
    <submittedName>
        <fullName evidence="2">Acyl-CoA synthetase</fullName>
    </submittedName>
</protein>
<keyword evidence="3" id="KW-1185">Reference proteome</keyword>
<evidence type="ECO:0000313" key="2">
    <source>
        <dbReference type="EMBL" id="MCT8389810.1"/>
    </source>
</evidence>
<reference evidence="2 3" key="1">
    <citation type="submission" date="2018-08" db="EMBL/GenBank/DDBJ databases">
        <title>Draft genome sequences of Leuconostoc spp. and Weissella spp. with biocontrol potential.</title>
        <authorList>
            <person name="Lo R."/>
            <person name="Ho V.T.T."/>
            <person name="Turner M.S."/>
        </authorList>
    </citation>
    <scope>NUCLEOTIDE SEQUENCE [LARGE SCALE GENOMIC DNA]</scope>
    <source>
        <strain evidence="2 3">733</strain>
    </source>
</reference>